<keyword evidence="5" id="KW-1185">Reference proteome</keyword>
<dbReference type="PROSITE" id="PS50088">
    <property type="entry name" value="ANK_REPEAT"/>
    <property type="match status" value="1"/>
</dbReference>
<evidence type="ECO:0000256" key="2">
    <source>
        <dbReference type="SAM" id="Phobius"/>
    </source>
</evidence>
<dbReference type="InterPro" id="IPR036770">
    <property type="entry name" value="Ankyrin_rpt-contain_sf"/>
</dbReference>
<dbReference type="Proteomes" id="UP000664859">
    <property type="component" value="Unassembled WGS sequence"/>
</dbReference>
<dbReference type="SUPFAM" id="SSF51197">
    <property type="entry name" value="Clavaminate synthase-like"/>
    <property type="match status" value="1"/>
</dbReference>
<dbReference type="SUPFAM" id="SSF48403">
    <property type="entry name" value="Ankyrin repeat"/>
    <property type="match status" value="1"/>
</dbReference>
<dbReference type="Gene3D" id="1.25.40.20">
    <property type="entry name" value="Ankyrin repeat-containing domain"/>
    <property type="match status" value="1"/>
</dbReference>
<dbReference type="PANTHER" id="PTHR12480">
    <property type="entry name" value="ARGININE DEMETHYLASE AND LYSYL-HYDROXYLASE JMJD"/>
    <property type="match status" value="1"/>
</dbReference>
<keyword evidence="2" id="KW-0472">Membrane</keyword>
<dbReference type="EMBL" id="JAFCMP010000323">
    <property type="protein sequence ID" value="KAG5181537.1"/>
    <property type="molecule type" value="Genomic_DNA"/>
</dbReference>
<dbReference type="AlphaFoldDB" id="A0A835YWU2"/>
<reference evidence="4" key="1">
    <citation type="submission" date="2021-02" db="EMBL/GenBank/DDBJ databases">
        <title>First Annotated Genome of the Yellow-green Alga Tribonema minus.</title>
        <authorList>
            <person name="Mahan K.M."/>
        </authorList>
    </citation>
    <scope>NUCLEOTIDE SEQUENCE</scope>
    <source>
        <strain evidence="4">UTEX B ZZ1240</strain>
    </source>
</reference>
<feature type="repeat" description="ANK" evidence="1">
    <location>
        <begin position="169"/>
        <end position="201"/>
    </location>
</feature>
<evidence type="ECO:0000259" key="3">
    <source>
        <dbReference type="PROSITE" id="PS51184"/>
    </source>
</evidence>
<evidence type="ECO:0000313" key="5">
    <source>
        <dbReference type="Proteomes" id="UP000664859"/>
    </source>
</evidence>
<dbReference type="InterPro" id="IPR003347">
    <property type="entry name" value="JmjC_dom"/>
</dbReference>
<organism evidence="4 5">
    <name type="scientific">Tribonema minus</name>
    <dbReference type="NCBI Taxonomy" id="303371"/>
    <lineage>
        <taxon>Eukaryota</taxon>
        <taxon>Sar</taxon>
        <taxon>Stramenopiles</taxon>
        <taxon>Ochrophyta</taxon>
        <taxon>PX clade</taxon>
        <taxon>Xanthophyceae</taxon>
        <taxon>Tribonematales</taxon>
        <taxon>Tribonemataceae</taxon>
        <taxon>Tribonema</taxon>
    </lineage>
</organism>
<dbReference type="SMART" id="SM00248">
    <property type="entry name" value="ANK"/>
    <property type="match status" value="1"/>
</dbReference>
<feature type="transmembrane region" description="Helical" evidence="2">
    <location>
        <begin position="35"/>
        <end position="53"/>
    </location>
</feature>
<dbReference type="Gene3D" id="2.60.120.650">
    <property type="entry name" value="Cupin"/>
    <property type="match status" value="1"/>
</dbReference>
<keyword evidence="2" id="KW-1133">Transmembrane helix</keyword>
<dbReference type="PANTHER" id="PTHR12480:SF35">
    <property type="entry name" value="TRANSCRIPTION FACTOR JUMONJI, JMJC DOMAIN-CONTAINING PROTEIN"/>
    <property type="match status" value="1"/>
</dbReference>
<dbReference type="PROSITE" id="PS50297">
    <property type="entry name" value="ANK_REP_REGION"/>
    <property type="match status" value="1"/>
</dbReference>
<keyword evidence="1" id="KW-0040">ANK repeat</keyword>
<feature type="domain" description="JmjC" evidence="3">
    <location>
        <begin position="373"/>
        <end position="550"/>
    </location>
</feature>
<gene>
    <name evidence="4" type="ORF">JKP88DRAFT_263622</name>
</gene>
<protein>
    <recommendedName>
        <fullName evidence="3">JmjC domain-containing protein</fullName>
    </recommendedName>
</protein>
<dbReference type="PROSITE" id="PS51184">
    <property type="entry name" value="JMJC"/>
    <property type="match status" value="1"/>
</dbReference>
<comment type="caution">
    <text evidence="4">The sequence shown here is derived from an EMBL/GenBank/DDBJ whole genome shotgun (WGS) entry which is preliminary data.</text>
</comment>
<dbReference type="GO" id="GO:0005737">
    <property type="term" value="C:cytoplasm"/>
    <property type="evidence" value="ECO:0007669"/>
    <property type="project" value="TreeGrafter"/>
</dbReference>
<accession>A0A835YWU2</accession>
<proteinExistence type="predicted"/>
<dbReference type="OrthoDB" id="205941at2759"/>
<dbReference type="InterPro" id="IPR002110">
    <property type="entry name" value="Ankyrin_rpt"/>
</dbReference>
<sequence>MRRRSAATKGEVTPPPVIRIKPPPETTAQRLRKNAGYYALAFIISSVVIKGIFDKNHHTELPILHTIAKHNMNWVDSTTAAPISVPSVLAKLMLAKEPKDWPEGLTLDEETLAAGTNAKGWRHTVPLSAARRSIEARVLQEVAALCGSTTRARTEAGPLCDPNERDPVFGMTPLHMARLQGDDALAEYLLTIGADPNVEDTVGRKPSNMTFQSFAVNSKKWALARGSECQIPEVSIDPANPEAGLREVRRLVGEGEPVMVRNAMAWLSAARGEPLLYPTSAKFAEAWGERPVDVAGVPYAAKFNVTTARSTLSAFRAEHMGGSDALATSTGDTPLLKAAKSDKKPAKNAEKKRWKFTLATCLPLNDDTQLLCCELMRDYVMAALPVQGGLETPGGPLMCPPTNGGMDIMHYFMGDKGTGAPFHVHSDAINLMLTGSKKWWVLPPRQATFSRMHIKEWAAKLCTASGDALHALSADLDSTLHLLFARAPLGTQTGRLESRDAPMECLQNAGDLAYVPFDWGHAAINEVSDSHNRSMCRYLDKPYRCQILLHVDVLLLESLQNAGDLAYVPFDWGHAAINEVHTCRYS</sequence>
<keyword evidence="2" id="KW-0812">Transmembrane</keyword>
<dbReference type="Pfam" id="PF00023">
    <property type="entry name" value="Ank"/>
    <property type="match status" value="1"/>
</dbReference>
<name>A0A835YWU2_9STRA</name>
<evidence type="ECO:0000313" key="4">
    <source>
        <dbReference type="EMBL" id="KAG5181537.1"/>
    </source>
</evidence>
<dbReference type="InterPro" id="IPR050910">
    <property type="entry name" value="JMJD6_ArgDemeth/LysHydrox"/>
</dbReference>
<evidence type="ECO:0000256" key="1">
    <source>
        <dbReference type="PROSITE-ProRule" id="PRU00023"/>
    </source>
</evidence>